<reference evidence="1 2" key="3">
    <citation type="journal article" date="2010" name="BMC Genomics">
        <title>Transcriptome sequencing and comparative analysis of cucumber flowers with different sex types.</title>
        <authorList>
            <person name="Guo S."/>
            <person name="Zheng Y."/>
            <person name="Joung J.G."/>
            <person name="Liu S."/>
            <person name="Zhang Z."/>
            <person name="Crasta O.R."/>
            <person name="Sobral B.W."/>
            <person name="Xu Y."/>
            <person name="Huang S."/>
            <person name="Fei Z."/>
        </authorList>
    </citation>
    <scope>NUCLEOTIDE SEQUENCE [LARGE SCALE GENOMIC DNA]</scope>
    <source>
        <strain evidence="2">cv. 9930</strain>
    </source>
</reference>
<proteinExistence type="predicted"/>
<evidence type="ECO:0000313" key="2">
    <source>
        <dbReference type="Proteomes" id="UP000029981"/>
    </source>
</evidence>
<dbReference type="AlphaFoldDB" id="A0A0A0KNP9"/>
<evidence type="ECO:0000313" key="1">
    <source>
        <dbReference type="EMBL" id="KGN49351.1"/>
    </source>
</evidence>
<reference evidence="1 2" key="1">
    <citation type="journal article" date="2009" name="Nat. Genet.">
        <title>The genome of the cucumber, Cucumis sativus L.</title>
        <authorList>
            <person name="Huang S."/>
            <person name="Li R."/>
            <person name="Zhang Z."/>
            <person name="Li L."/>
            <person name="Gu X."/>
            <person name="Fan W."/>
            <person name="Lucas W.J."/>
            <person name="Wang X."/>
            <person name="Xie B."/>
            <person name="Ni P."/>
            <person name="Ren Y."/>
            <person name="Zhu H."/>
            <person name="Li J."/>
            <person name="Lin K."/>
            <person name="Jin W."/>
            <person name="Fei Z."/>
            <person name="Li G."/>
            <person name="Staub J."/>
            <person name="Kilian A."/>
            <person name="van der Vossen E.A."/>
            <person name="Wu Y."/>
            <person name="Guo J."/>
            <person name="He J."/>
            <person name="Jia Z."/>
            <person name="Ren Y."/>
            <person name="Tian G."/>
            <person name="Lu Y."/>
            <person name="Ruan J."/>
            <person name="Qian W."/>
            <person name="Wang M."/>
            <person name="Huang Q."/>
            <person name="Li B."/>
            <person name="Xuan Z."/>
            <person name="Cao J."/>
            <person name="Asan"/>
            <person name="Wu Z."/>
            <person name="Zhang J."/>
            <person name="Cai Q."/>
            <person name="Bai Y."/>
            <person name="Zhao B."/>
            <person name="Han Y."/>
            <person name="Li Y."/>
            <person name="Li X."/>
            <person name="Wang S."/>
            <person name="Shi Q."/>
            <person name="Liu S."/>
            <person name="Cho W.K."/>
            <person name="Kim J.Y."/>
            <person name="Xu Y."/>
            <person name="Heller-Uszynska K."/>
            <person name="Miao H."/>
            <person name="Cheng Z."/>
            <person name="Zhang S."/>
            <person name="Wu J."/>
            <person name="Yang Y."/>
            <person name="Kang H."/>
            <person name="Li M."/>
            <person name="Liang H."/>
            <person name="Ren X."/>
            <person name="Shi Z."/>
            <person name="Wen M."/>
            <person name="Jian M."/>
            <person name="Yang H."/>
            <person name="Zhang G."/>
            <person name="Yang Z."/>
            <person name="Chen R."/>
            <person name="Liu S."/>
            <person name="Li J."/>
            <person name="Ma L."/>
            <person name="Liu H."/>
            <person name="Zhou Y."/>
            <person name="Zhao J."/>
            <person name="Fang X."/>
            <person name="Li G."/>
            <person name="Fang L."/>
            <person name="Li Y."/>
            <person name="Liu D."/>
            <person name="Zheng H."/>
            <person name="Zhang Y."/>
            <person name="Qin N."/>
            <person name="Li Z."/>
            <person name="Yang G."/>
            <person name="Yang S."/>
            <person name="Bolund L."/>
            <person name="Kristiansen K."/>
            <person name="Zheng H."/>
            <person name="Li S."/>
            <person name="Zhang X."/>
            <person name="Yang H."/>
            <person name="Wang J."/>
            <person name="Sun R."/>
            <person name="Zhang B."/>
            <person name="Jiang S."/>
            <person name="Wang J."/>
            <person name="Du Y."/>
            <person name="Li S."/>
        </authorList>
    </citation>
    <scope>NUCLEOTIDE SEQUENCE [LARGE SCALE GENOMIC DNA]</scope>
    <source>
        <strain evidence="2">cv. 9930</strain>
    </source>
</reference>
<protein>
    <recommendedName>
        <fullName evidence="3">Non-haem dioxygenase N-terminal domain-containing protein</fullName>
    </recommendedName>
</protein>
<name>A0A0A0KNP9_CUCSA</name>
<dbReference type="EMBL" id="CM002927">
    <property type="protein sequence ID" value="KGN49351.1"/>
    <property type="molecule type" value="Genomic_DNA"/>
</dbReference>
<organism evidence="1 2">
    <name type="scientific">Cucumis sativus</name>
    <name type="common">Cucumber</name>
    <dbReference type="NCBI Taxonomy" id="3659"/>
    <lineage>
        <taxon>Eukaryota</taxon>
        <taxon>Viridiplantae</taxon>
        <taxon>Streptophyta</taxon>
        <taxon>Embryophyta</taxon>
        <taxon>Tracheophyta</taxon>
        <taxon>Spermatophyta</taxon>
        <taxon>Magnoliopsida</taxon>
        <taxon>eudicotyledons</taxon>
        <taxon>Gunneridae</taxon>
        <taxon>Pentapetalae</taxon>
        <taxon>rosids</taxon>
        <taxon>fabids</taxon>
        <taxon>Cucurbitales</taxon>
        <taxon>Cucurbitaceae</taxon>
        <taxon>Benincaseae</taxon>
        <taxon>Cucumis</taxon>
    </lineage>
</organism>
<keyword evidence="2" id="KW-1185">Reference proteome</keyword>
<dbReference type="Gramene" id="KGN49351">
    <property type="protein sequence ID" value="KGN49351"/>
    <property type="gene ID" value="Csa_6G520490"/>
</dbReference>
<reference evidence="1 2" key="4">
    <citation type="journal article" date="2011" name="BMC Genomics">
        <title>RNA-Seq improves annotation of protein-coding genes in the cucumber genome.</title>
        <authorList>
            <person name="Li Z."/>
            <person name="Zhang Z."/>
            <person name="Yan P."/>
            <person name="Huang S."/>
            <person name="Fei Z."/>
            <person name="Lin K."/>
        </authorList>
    </citation>
    <scope>NUCLEOTIDE SEQUENCE [LARGE SCALE GENOMIC DNA]</scope>
    <source>
        <strain evidence="2">cv. 9930</strain>
    </source>
</reference>
<evidence type="ECO:0008006" key="3">
    <source>
        <dbReference type="Google" id="ProtNLM"/>
    </source>
</evidence>
<dbReference type="Gene3D" id="2.60.120.330">
    <property type="entry name" value="B-lactam Antibiotic, Isopenicillin N Synthase, Chain"/>
    <property type="match status" value="1"/>
</dbReference>
<reference evidence="1 2" key="2">
    <citation type="journal article" date="2009" name="PLoS ONE">
        <title>An integrated genetic and cytogenetic map of the cucumber genome.</title>
        <authorList>
            <person name="Ren Y."/>
            <person name="Zhang Z."/>
            <person name="Liu J."/>
            <person name="Staub J.E."/>
            <person name="Han Y."/>
            <person name="Cheng Z."/>
            <person name="Li X."/>
            <person name="Lu J."/>
            <person name="Miao H."/>
            <person name="Kang H."/>
            <person name="Xie B."/>
            <person name="Gu X."/>
            <person name="Wang X."/>
            <person name="Du Y."/>
            <person name="Jin W."/>
            <person name="Huang S."/>
        </authorList>
    </citation>
    <scope>NUCLEOTIDE SEQUENCE [LARGE SCALE GENOMIC DNA]</scope>
    <source>
        <strain evidence="2">cv. 9930</strain>
    </source>
</reference>
<dbReference type="SUPFAM" id="SSF51197">
    <property type="entry name" value="Clavaminate synthase-like"/>
    <property type="match status" value="1"/>
</dbReference>
<dbReference type="Proteomes" id="UP000029981">
    <property type="component" value="Chromosome 6"/>
</dbReference>
<accession>A0A0A0KNP9</accession>
<dbReference type="STRING" id="3659.A0A0A0KNP9"/>
<gene>
    <name evidence="1" type="ORF">Csa_6G520490</name>
</gene>
<dbReference type="InterPro" id="IPR027443">
    <property type="entry name" value="IPNS-like_sf"/>
</dbReference>
<sequence>MISVKELVEKSTKITIPQNFIRLDQEASTTSDPSTFPTPPIIDMSRLLSPQYSRSELLKLHSACIEWGLFQVTRRVHNLYQ</sequence>